<accession>A0A081CK00</accession>
<dbReference type="AlphaFoldDB" id="A0A081CK00"/>
<sequence>MKSNIALTLVCLVLASLATAAPTPEQPLFVSRMVRRQAESAADQRLAAFCGEFALEEPQKLQVRSYNDSATAYLGIAPNASGAPELTTSEEAALFDFQTCNTQAFTQGYTRNTGGSMGAPLEYWGRVVANVSDTNNTTTQRSVCLTASATPPESSGSFSLASCDDQDPHQWFRLQEAIGSPSLSYFPLKNESGFEYTGQTPAYFAVDLHPQPSVKPVVQYSTADTDQYVIFDD</sequence>
<dbReference type="RefSeq" id="XP_014654649.1">
    <property type="nucleotide sequence ID" value="XM_014799163.1"/>
</dbReference>
<keyword evidence="2" id="KW-1185">Reference proteome</keyword>
<proteinExistence type="predicted"/>
<gene>
    <name evidence="1" type="ORF">PAN0_016c5221</name>
</gene>
<dbReference type="OrthoDB" id="2546322at2759"/>
<dbReference type="EMBL" id="DF830083">
    <property type="protein sequence ID" value="GAK66996.1"/>
    <property type="molecule type" value="Genomic_DNA"/>
</dbReference>
<evidence type="ECO:0000313" key="2">
    <source>
        <dbReference type="Proteomes" id="UP000053758"/>
    </source>
</evidence>
<dbReference type="HOGENOM" id="CLU_1134002_0_0_1"/>
<reference evidence="2" key="1">
    <citation type="journal article" date="2014" name="Genome Announc.">
        <title>Draft Genome Sequence of the Yeast Pseudozyma antarctica Type Strain JCM10317, a Producer of the Glycolipid Biosurfactants, Mannosylerythritol Lipids.</title>
        <authorList>
            <person name="Saika A."/>
            <person name="Koike H."/>
            <person name="Hori T."/>
            <person name="Fukuoka T."/>
            <person name="Sato S."/>
            <person name="Habe H."/>
            <person name="Kitamoto D."/>
            <person name="Morita T."/>
        </authorList>
    </citation>
    <scope>NUCLEOTIDE SEQUENCE [LARGE SCALE GENOMIC DNA]</scope>
    <source>
        <strain evidence="2">JCM 10317</strain>
    </source>
</reference>
<protein>
    <submittedName>
        <fullName evidence="1">Uncharacterized protein</fullName>
    </submittedName>
</protein>
<dbReference type="Proteomes" id="UP000053758">
    <property type="component" value="Unassembled WGS sequence"/>
</dbReference>
<name>A0A081CK00_PSEA2</name>
<evidence type="ECO:0000313" key="1">
    <source>
        <dbReference type="EMBL" id="GAK66996.1"/>
    </source>
</evidence>
<dbReference type="GeneID" id="26306038"/>
<organism evidence="1 2">
    <name type="scientific">Pseudozyma antarctica</name>
    <name type="common">Yeast</name>
    <name type="synonym">Candida antarctica</name>
    <dbReference type="NCBI Taxonomy" id="84753"/>
    <lineage>
        <taxon>Eukaryota</taxon>
        <taxon>Fungi</taxon>
        <taxon>Dikarya</taxon>
        <taxon>Basidiomycota</taxon>
        <taxon>Ustilaginomycotina</taxon>
        <taxon>Ustilaginomycetes</taxon>
        <taxon>Ustilaginales</taxon>
        <taxon>Ustilaginaceae</taxon>
        <taxon>Moesziomyces</taxon>
    </lineage>
</organism>